<dbReference type="RefSeq" id="WP_090657059.1">
    <property type="nucleotide sequence ID" value="NZ_FOXQ01000003.1"/>
</dbReference>
<accession>A0A1I5UIV0</accession>
<evidence type="ECO:0000313" key="3">
    <source>
        <dbReference type="Proteomes" id="UP000199031"/>
    </source>
</evidence>
<dbReference type="EMBL" id="FOXQ01000003">
    <property type="protein sequence ID" value="SFP95148.1"/>
    <property type="molecule type" value="Genomic_DNA"/>
</dbReference>
<name>A0A1I5UIV0_9BACT</name>
<protein>
    <recommendedName>
        <fullName evidence="4">Type VI secretion system, VipA, VC_A0107 or Hcp2</fullName>
    </recommendedName>
</protein>
<dbReference type="STRING" id="1465490.SAMN05444277_103321"/>
<keyword evidence="1" id="KW-0175">Coiled coil</keyword>
<reference evidence="2 3" key="1">
    <citation type="submission" date="2016-10" db="EMBL/GenBank/DDBJ databases">
        <authorList>
            <person name="de Groot N.N."/>
        </authorList>
    </citation>
    <scope>NUCLEOTIDE SEQUENCE [LARGE SCALE GENOMIC DNA]</scope>
    <source>
        <strain evidence="2 3">DSM 28286</strain>
    </source>
</reference>
<dbReference type="OrthoDB" id="761425at2"/>
<dbReference type="AlphaFoldDB" id="A0A1I5UIV0"/>
<evidence type="ECO:0000256" key="1">
    <source>
        <dbReference type="SAM" id="Coils"/>
    </source>
</evidence>
<evidence type="ECO:0000313" key="2">
    <source>
        <dbReference type="EMBL" id="SFP95148.1"/>
    </source>
</evidence>
<proteinExistence type="predicted"/>
<gene>
    <name evidence="2" type="ORF">SAMN05444277_103321</name>
</gene>
<sequence length="153" mass="17067">MPQVKPGIATTILAPDPVGEGFVEISPNKTLFVQKLTNEPPVKPEIVEDLQTVEQVFDYFKPNCDVELDREDGSALKENFAFAGLGDFDIKNITNRSDYLKNLSLENDAYLKIIKQLKSNKSLKNVIENPETKQAFVNALKALVAELDEADNK</sequence>
<keyword evidence="3" id="KW-1185">Reference proteome</keyword>
<evidence type="ECO:0008006" key="4">
    <source>
        <dbReference type="Google" id="ProtNLM"/>
    </source>
</evidence>
<dbReference type="Proteomes" id="UP000199031">
    <property type="component" value="Unassembled WGS sequence"/>
</dbReference>
<feature type="coiled-coil region" evidence="1">
    <location>
        <begin position="100"/>
        <end position="153"/>
    </location>
</feature>
<organism evidence="2 3">
    <name type="scientific">Parafilimonas terrae</name>
    <dbReference type="NCBI Taxonomy" id="1465490"/>
    <lineage>
        <taxon>Bacteria</taxon>
        <taxon>Pseudomonadati</taxon>
        <taxon>Bacteroidota</taxon>
        <taxon>Chitinophagia</taxon>
        <taxon>Chitinophagales</taxon>
        <taxon>Chitinophagaceae</taxon>
        <taxon>Parafilimonas</taxon>
    </lineage>
</organism>